<protein>
    <submittedName>
        <fullName evidence="1">Uncharacterized protein</fullName>
    </submittedName>
</protein>
<name>A0ABY3Z243_STRRM</name>
<dbReference type="RefSeq" id="WP_255304232.1">
    <property type="nucleotide sequence ID" value="NZ_JNYR01000012.1"/>
</dbReference>
<evidence type="ECO:0000313" key="1">
    <source>
        <dbReference type="EMBL" id="UNZ03818.1"/>
    </source>
</evidence>
<reference evidence="1 2" key="1">
    <citation type="submission" date="2022-03" db="EMBL/GenBank/DDBJ databases">
        <title>Complete genome of Streptomyces rimosus ssp. rimosus R7 (=ATCC 10970).</title>
        <authorList>
            <person name="Beganovic S."/>
            <person name="Ruckert C."/>
            <person name="Busche T."/>
            <person name="Kalinowski J."/>
            <person name="Wittmann C."/>
        </authorList>
    </citation>
    <scope>NUCLEOTIDE SEQUENCE [LARGE SCALE GENOMIC DNA]</scope>
    <source>
        <strain evidence="1 2">R7</strain>
    </source>
</reference>
<sequence>MEDGERRVNLGRQLGVAFVRPGILGVALSDYPPVWQHPRL</sequence>
<gene>
    <name evidence="1" type="ORF">SRIMR7_16785</name>
</gene>
<accession>A0ABY3Z243</accession>
<organism evidence="1 2">
    <name type="scientific">Streptomyces rimosus subsp. rimosus</name>
    <dbReference type="NCBI Taxonomy" id="132474"/>
    <lineage>
        <taxon>Bacteria</taxon>
        <taxon>Bacillati</taxon>
        <taxon>Actinomycetota</taxon>
        <taxon>Actinomycetes</taxon>
        <taxon>Kitasatosporales</taxon>
        <taxon>Streptomycetaceae</taxon>
        <taxon>Streptomyces</taxon>
    </lineage>
</organism>
<keyword evidence="2" id="KW-1185">Reference proteome</keyword>
<dbReference type="EMBL" id="CP094298">
    <property type="protein sequence ID" value="UNZ03818.1"/>
    <property type="molecule type" value="Genomic_DNA"/>
</dbReference>
<proteinExistence type="predicted"/>
<evidence type="ECO:0000313" key="2">
    <source>
        <dbReference type="Proteomes" id="UP000829494"/>
    </source>
</evidence>
<dbReference type="Proteomes" id="UP000829494">
    <property type="component" value="Chromosome"/>
</dbReference>